<evidence type="ECO:0000256" key="2">
    <source>
        <dbReference type="ARBA" id="ARBA00022670"/>
    </source>
</evidence>
<comment type="similarity">
    <text evidence="1">Belongs to the DeSI family.</text>
</comment>
<dbReference type="PROSITE" id="PS51858">
    <property type="entry name" value="PPPDE"/>
    <property type="match status" value="1"/>
</dbReference>
<feature type="domain" description="PPPDE" evidence="5">
    <location>
        <begin position="226"/>
        <end position="399"/>
    </location>
</feature>
<dbReference type="VEuPathDB" id="ToxoDB:ETH_00001425"/>
<evidence type="ECO:0000256" key="4">
    <source>
        <dbReference type="SAM" id="MobiDB-lite"/>
    </source>
</evidence>
<dbReference type="GO" id="GO:0016579">
    <property type="term" value="P:protein deubiquitination"/>
    <property type="evidence" value="ECO:0007669"/>
    <property type="project" value="TreeGrafter"/>
</dbReference>
<gene>
    <name evidence="6" type="ORF">ETH_00001425</name>
</gene>
<feature type="compositionally biased region" description="Low complexity" evidence="4">
    <location>
        <begin position="587"/>
        <end position="598"/>
    </location>
</feature>
<reference evidence="6" key="2">
    <citation type="submission" date="2013-10" db="EMBL/GenBank/DDBJ databases">
        <authorList>
            <person name="Aslett M."/>
        </authorList>
    </citation>
    <scope>NUCLEOTIDE SEQUENCE [LARGE SCALE GENOMIC DNA]</scope>
    <source>
        <strain evidence="6">Houghton</strain>
    </source>
</reference>
<feature type="region of interest" description="Disordered" evidence="4">
    <location>
        <begin position="109"/>
        <end position="132"/>
    </location>
</feature>
<dbReference type="GO" id="GO:0006508">
    <property type="term" value="P:proteolysis"/>
    <property type="evidence" value="ECO:0007669"/>
    <property type="project" value="UniProtKB-KW"/>
</dbReference>
<dbReference type="InterPro" id="IPR042266">
    <property type="entry name" value="PPPDE_sf"/>
</dbReference>
<dbReference type="PANTHER" id="PTHR12378">
    <property type="entry name" value="DESUMOYLATING ISOPEPTIDASE"/>
    <property type="match status" value="1"/>
</dbReference>
<evidence type="ECO:0000313" key="6">
    <source>
        <dbReference type="EMBL" id="CDJ41923.1"/>
    </source>
</evidence>
<sequence length="619" mass="66484">MEVAESVLRKRASAGIAIRTKAGLQGKWGASAWSDTALECMYRGLSLSEPKAASACESSSSQKGWGSSHSYPFLPAPRDIFGGTRSSVRGDTEVKDEWLLASPVRDVGTALARSSGKKQQHPESEDDNEAAQQLRSQLLQLRAEGHRRAARLRRERQLLQQQLAEARQQQQVLLLRQQQRSICTSVGASQGSCDPWGPPTLSVPPPAPAVVRRGPRGGPLPPFSPRMVLLHVYDLTPAISNYVNRIMRPLGAGAFHAGVEVYGQEYSFGQTTATAGALRHYGSATASLEPSTLWTAAATLPGAAVVLVILDTDETTGVSVCQPMQHPAHVYRETVPMGPADLGMDEFLSLVEVLKVEWPGNSYDVLSRNCVNFADHLCVLLGVGHVPPWLFRLQRQANSIKGGARAAAAAAAAAARQLQRLNTQARISATAMAAAEAAATAAAVAAGAAVSFGRFIKHAHQEVRLSEEMGRLLVEGMSFLSERFSEGVSCIPSEWNEEETTALEPLHLFDRAPTPPEGLIAESCGATSEDSAEKLSESPVEKPLEKQGDERLEELRTSSLVNPEEGTPRAPRGATEESLQGATILKSWSQGSLSSLSQDTEQQRKSPSDWPYAADAILP</sequence>
<accession>U6KYE0</accession>
<dbReference type="Proteomes" id="UP000030747">
    <property type="component" value="Unassembled WGS sequence"/>
</dbReference>
<dbReference type="PANTHER" id="PTHR12378:SF80">
    <property type="entry name" value="IP06716P-RELATED"/>
    <property type="match status" value="1"/>
</dbReference>
<feature type="compositionally biased region" description="Basic and acidic residues" evidence="4">
    <location>
        <begin position="531"/>
        <end position="556"/>
    </location>
</feature>
<feature type="region of interest" description="Disordered" evidence="4">
    <location>
        <begin position="509"/>
        <end position="619"/>
    </location>
</feature>
<dbReference type="GeneID" id="25249500"/>
<dbReference type="RefSeq" id="XP_013232673.1">
    <property type="nucleotide sequence ID" value="XM_013377219.1"/>
</dbReference>
<dbReference type="InterPro" id="IPR008580">
    <property type="entry name" value="PPPDE_dom"/>
</dbReference>
<dbReference type="EMBL" id="HG675681">
    <property type="protein sequence ID" value="CDJ41923.1"/>
    <property type="molecule type" value="Genomic_DNA"/>
</dbReference>
<evidence type="ECO:0000313" key="7">
    <source>
        <dbReference type="Proteomes" id="UP000030747"/>
    </source>
</evidence>
<evidence type="ECO:0000259" key="5">
    <source>
        <dbReference type="PROSITE" id="PS51858"/>
    </source>
</evidence>
<evidence type="ECO:0000256" key="1">
    <source>
        <dbReference type="ARBA" id="ARBA00008140"/>
    </source>
</evidence>
<name>U6KYE0_EIMTE</name>
<organism evidence="6 7">
    <name type="scientific">Eimeria tenella</name>
    <name type="common">Coccidian parasite</name>
    <dbReference type="NCBI Taxonomy" id="5802"/>
    <lineage>
        <taxon>Eukaryota</taxon>
        <taxon>Sar</taxon>
        <taxon>Alveolata</taxon>
        <taxon>Apicomplexa</taxon>
        <taxon>Conoidasida</taxon>
        <taxon>Coccidia</taxon>
        <taxon>Eucoccidiorida</taxon>
        <taxon>Eimeriorina</taxon>
        <taxon>Eimeriidae</taxon>
        <taxon>Eimeria</taxon>
    </lineage>
</organism>
<dbReference type="Pfam" id="PF05903">
    <property type="entry name" value="Peptidase_C97"/>
    <property type="match status" value="1"/>
</dbReference>
<protein>
    <submittedName>
        <fullName evidence="6">At4g25680, related</fullName>
    </submittedName>
</protein>
<keyword evidence="7" id="KW-1185">Reference proteome</keyword>
<keyword evidence="2" id="KW-0645">Protease</keyword>
<proteinExistence type="inferred from homology"/>
<dbReference type="Gene3D" id="3.90.1720.30">
    <property type="entry name" value="PPPDE domains"/>
    <property type="match status" value="1"/>
</dbReference>
<keyword evidence="3" id="KW-0378">Hydrolase</keyword>
<reference evidence="6" key="1">
    <citation type="submission" date="2013-10" db="EMBL/GenBank/DDBJ databases">
        <title>Genomic analysis of the causative agents of coccidiosis in chickens.</title>
        <authorList>
            <person name="Reid A.J."/>
            <person name="Blake D."/>
            <person name="Billington K."/>
            <person name="Browne H."/>
            <person name="Dunn M."/>
            <person name="Hung S."/>
            <person name="Kawahara F."/>
            <person name="Miranda-Saavedra D."/>
            <person name="Mourier T."/>
            <person name="Nagra H."/>
            <person name="Otto T.D."/>
            <person name="Rawlings N."/>
            <person name="Sanchez A."/>
            <person name="Sanders M."/>
            <person name="Subramaniam C."/>
            <person name="Tay Y."/>
            <person name="Dear P."/>
            <person name="Doerig C."/>
            <person name="Gruber A."/>
            <person name="Parkinson J."/>
            <person name="Shirley M."/>
            <person name="Wan K.L."/>
            <person name="Berriman M."/>
            <person name="Tomley F."/>
            <person name="Pain A."/>
        </authorList>
    </citation>
    <scope>NUCLEOTIDE SEQUENCE [LARGE SCALE GENOMIC DNA]</scope>
    <source>
        <strain evidence="6">Houghton</strain>
    </source>
</reference>
<evidence type="ECO:0000256" key="3">
    <source>
        <dbReference type="ARBA" id="ARBA00022801"/>
    </source>
</evidence>
<dbReference type="GO" id="GO:0101005">
    <property type="term" value="F:deubiquitinase activity"/>
    <property type="evidence" value="ECO:0007669"/>
    <property type="project" value="TreeGrafter"/>
</dbReference>
<dbReference type="SMART" id="SM01179">
    <property type="entry name" value="DUF862"/>
    <property type="match status" value="1"/>
</dbReference>
<dbReference type="OrthoDB" id="348529at2759"/>
<dbReference type="AlphaFoldDB" id="U6KYE0"/>
<dbReference type="VEuPathDB" id="ToxoDB:ETH2_1243500"/>